<gene>
    <name evidence="2" type="ORF">INF30_02075</name>
</gene>
<evidence type="ECO:0000256" key="1">
    <source>
        <dbReference type="SAM" id="Phobius"/>
    </source>
</evidence>
<dbReference type="Proteomes" id="UP000758652">
    <property type="component" value="Unassembled WGS sequence"/>
</dbReference>
<evidence type="ECO:0000313" key="2">
    <source>
        <dbReference type="EMBL" id="MBE5062061.1"/>
    </source>
</evidence>
<organism evidence="2 3">
    <name type="scientific">Claveliimonas monacensis</name>
    <dbReference type="NCBI Taxonomy" id="2779351"/>
    <lineage>
        <taxon>Bacteria</taxon>
        <taxon>Bacillati</taxon>
        <taxon>Bacillota</taxon>
        <taxon>Clostridia</taxon>
        <taxon>Lachnospirales</taxon>
        <taxon>Lachnospiraceae</taxon>
        <taxon>Claveliimonas</taxon>
    </lineage>
</organism>
<sequence length="72" mass="8148">MAELPDRFYPDPKIRVFHTYGGWVSVLTAIAMCCFAFSTILGWGLYGNLIALFLLSGTVLKLVKQNEQKHKK</sequence>
<keyword evidence="3" id="KW-1185">Reference proteome</keyword>
<evidence type="ECO:0000313" key="3">
    <source>
        <dbReference type="Proteomes" id="UP000758652"/>
    </source>
</evidence>
<name>A0ABR9RGM5_9FIRM</name>
<proteinExistence type="predicted"/>
<protein>
    <submittedName>
        <fullName evidence="2">Uncharacterized protein</fullName>
    </submittedName>
</protein>
<comment type="caution">
    <text evidence="2">The sequence shown here is derived from an EMBL/GenBank/DDBJ whole genome shotgun (WGS) entry which is preliminary data.</text>
</comment>
<feature type="transmembrane region" description="Helical" evidence="1">
    <location>
        <begin position="46"/>
        <end position="63"/>
    </location>
</feature>
<dbReference type="EMBL" id="JADCKL010000001">
    <property type="protein sequence ID" value="MBE5062061.1"/>
    <property type="molecule type" value="Genomic_DNA"/>
</dbReference>
<reference evidence="2 3" key="1">
    <citation type="submission" date="2020-10" db="EMBL/GenBank/DDBJ databases">
        <title>ChiBAC.</title>
        <authorList>
            <person name="Zenner C."/>
            <person name="Hitch T.C.A."/>
            <person name="Clavel T."/>
        </authorList>
    </citation>
    <scope>NUCLEOTIDE SEQUENCE [LARGE SCALE GENOMIC DNA]</scope>
    <source>
        <strain evidence="2 3">DSM 108991</strain>
    </source>
</reference>
<keyword evidence="1" id="KW-1133">Transmembrane helix</keyword>
<feature type="transmembrane region" description="Helical" evidence="1">
    <location>
        <begin position="20"/>
        <end position="40"/>
    </location>
</feature>
<dbReference type="RefSeq" id="WP_226394189.1">
    <property type="nucleotide sequence ID" value="NZ_JADCKL010000001.1"/>
</dbReference>
<keyword evidence="1" id="KW-0812">Transmembrane</keyword>
<accession>A0ABR9RGM5</accession>
<keyword evidence="1" id="KW-0472">Membrane</keyword>